<comment type="subcellular location">
    <subcellularLocation>
        <location evidence="1">Membrane</location>
        <topology evidence="1">Multi-pass membrane protein</topology>
    </subcellularLocation>
</comment>
<feature type="transmembrane region" description="Helical" evidence="5">
    <location>
        <begin position="30"/>
        <end position="46"/>
    </location>
</feature>
<reference evidence="6 7" key="1">
    <citation type="submission" date="2017-09" db="EMBL/GenBank/DDBJ databases">
        <title>Depth-based differentiation of microbial function through sediment-hosted aquifers and enrichment of novel symbionts in the deep terrestrial subsurface.</title>
        <authorList>
            <person name="Probst A.J."/>
            <person name="Ladd B."/>
            <person name="Jarett J.K."/>
            <person name="Geller-Mcgrath D.E."/>
            <person name="Sieber C.M."/>
            <person name="Emerson J.B."/>
            <person name="Anantharaman K."/>
            <person name="Thomas B.C."/>
            <person name="Malmstrom R."/>
            <person name="Stieglmeier M."/>
            <person name="Klingl A."/>
            <person name="Woyke T."/>
            <person name="Ryan C.M."/>
            <person name="Banfield J.F."/>
        </authorList>
    </citation>
    <scope>NUCLEOTIDE SEQUENCE [LARGE SCALE GENOMIC DNA]</scope>
    <source>
        <strain evidence="6">CG08_land_8_20_14_0_20_40_16</strain>
    </source>
</reference>
<evidence type="ECO:0000313" key="7">
    <source>
        <dbReference type="Proteomes" id="UP000231542"/>
    </source>
</evidence>
<evidence type="ECO:0000256" key="3">
    <source>
        <dbReference type="ARBA" id="ARBA00022989"/>
    </source>
</evidence>
<dbReference type="Pfam" id="PF04117">
    <property type="entry name" value="Mpv17_PMP22"/>
    <property type="match status" value="1"/>
</dbReference>
<dbReference type="Proteomes" id="UP000231542">
    <property type="component" value="Unassembled WGS sequence"/>
</dbReference>
<keyword evidence="2 5" id="KW-0812">Transmembrane</keyword>
<dbReference type="InterPro" id="IPR007248">
    <property type="entry name" value="Mpv17_PMP22"/>
</dbReference>
<feature type="transmembrane region" description="Helical" evidence="5">
    <location>
        <begin position="52"/>
        <end position="70"/>
    </location>
</feature>
<gene>
    <name evidence="6" type="ORF">COT24_04285</name>
</gene>
<evidence type="ECO:0000256" key="4">
    <source>
        <dbReference type="ARBA" id="ARBA00023136"/>
    </source>
</evidence>
<dbReference type="AlphaFoldDB" id="A0A2H0YVJ3"/>
<accession>A0A2H0YVJ3</accession>
<keyword evidence="3 5" id="KW-1133">Transmembrane helix</keyword>
<evidence type="ECO:0000256" key="1">
    <source>
        <dbReference type="ARBA" id="ARBA00004141"/>
    </source>
</evidence>
<sequence>MHPRSFFQRNSQRVRRKIRRAFWPTYKRDLLLWTGIVNPISFFLLPLDFRPILAALVCIPWIAYLSWVGHQTANRTPATS</sequence>
<name>A0A2H0YVJ3_9BACT</name>
<dbReference type="GO" id="GO:0016020">
    <property type="term" value="C:membrane"/>
    <property type="evidence" value="ECO:0007669"/>
    <property type="project" value="UniProtKB-SubCell"/>
</dbReference>
<evidence type="ECO:0000256" key="5">
    <source>
        <dbReference type="SAM" id="Phobius"/>
    </source>
</evidence>
<protein>
    <submittedName>
        <fullName evidence="6">Uncharacterized protein</fullName>
    </submittedName>
</protein>
<dbReference type="EMBL" id="PEXU01000049">
    <property type="protein sequence ID" value="PIS42309.1"/>
    <property type="molecule type" value="Genomic_DNA"/>
</dbReference>
<evidence type="ECO:0000256" key="2">
    <source>
        <dbReference type="ARBA" id="ARBA00022692"/>
    </source>
</evidence>
<organism evidence="6 7">
    <name type="scientific">Candidatus Kerfeldbacteria bacterium CG08_land_8_20_14_0_20_40_16</name>
    <dbReference type="NCBI Taxonomy" id="2014244"/>
    <lineage>
        <taxon>Bacteria</taxon>
        <taxon>Candidatus Kerfeldiibacteriota</taxon>
    </lineage>
</organism>
<comment type="caution">
    <text evidence="6">The sequence shown here is derived from an EMBL/GenBank/DDBJ whole genome shotgun (WGS) entry which is preliminary data.</text>
</comment>
<evidence type="ECO:0000313" key="6">
    <source>
        <dbReference type="EMBL" id="PIS42309.1"/>
    </source>
</evidence>
<proteinExistence type="predicted"/>
<keyword evidence="4 5" id="KW-0472">Membrane</keyword>